<dbReference type="EMBL" id="CP001769">
    <property type="protein sequence ID" value="ADB40280.1"/>
    <property type="molecule type" value="Genomic_DNA"/>
</dbReference>
<keyword evidence="2" id="KW-1185">Reference proteome</keyword>
<organism evidence="1 2">
    <name type="scientific">Spirosoma linguale (strain ATCC 33905 / DSM 74 / LMG 10896 / Claus 1)</name>
    <dbReference type="NCBI Taxonomy" id="504472"/>
    <lineage>
        <taxon>Bacteria</taxon>
        <taxon>Pseudomonadati</taxon>
        <taxon>Bacteroidota</taxon>
        <taxon>Cytophagia</taxon>
        <taxon>Cytophagales</taxon>
        <taxon>Cytophagaceae</taxon>
        <taxon>Spirosoma</taxon>
    </lineage>
</organism>
<dbReference type="AlphaFoldDB" id="D2QLJ0"/>
<accession>D2QLJ0</accession>
<evidence type="ECO:0000313" key="2">
    <source>
        <dbReference type="Proteomes" id="UP000002028"/>
    </source>
</evidence>
<name>D2QLJ0_SPILD</name>
<dbReference type="KEGG" id="sli:Slin_4298"/>
<dbReference type="STRING" id="504472.Slin_4298"/>
<dbReference type="Proteomes" id="UP000002028">
    <property type="component" value="Chromosome"/>
</dbReference>
<proteinExistence type="predicted"/>
<gene>
    <name evidence="1" type="ordered locus">Slin_4298</name>
</gene>
<dbReference type="HOGENOM" id="CLU_1651063_0_0_10"/>
<protein>
    <submittedName>
        <fullName evidence="1">Uncharacterized protein</fullName>
    </submittedName>
</protein>
<reference evidence="1 2" key="1">
    <citation type="journal article" date="2010" name="Stand. Genomic Sci.">
        <title>Complete genome sequence of Spirosoma linguale type strain (1).</title>
        <authorList>
            <person name="Lail K."/>
            <person name="Sikorski J."/>
            <person name="Saunders E."/>
            <person name="Lapidus A."/>
            <person name="Glavina Del Rio T."/>
            <person name="Copeland A."/>
            <person name="Tice H."/>
            <person name="Cheng J.-F."/>
            <person name="Lucas S."/>
            <person name="Nolan M."/>
            <person name="Bruce D."/>
            <person name="Goodwin L."/>
            <person name="Pitluck S."/>
            <person name="Ivanova N."/>
            <person name="Mavromatis K."/>
            <person name="Ovchinnikova G."/>
            <person name="Pati A."/>
            <person name="Chen A."/>
            <person name="Palaniappan K."/>
            <person name="Land M."/>
            <person name="Hauser L."/>
            <person name="Chang Y.-J."/>
            <person name="Jeffries C.D."/>
            <person name="Chain P."/>
            <person name="Brettin T."/>
            <person name="Detter J.C."/>
            <person name="Schuetze A."/>
            <person name="Rohde M."/>
            <person name="Tindall B.J."/>
            <person name="Goeker M."/>
            <person name="Bristow J."/>
            <person name="Eisen J.A."/>
            <person name="Markowitz V."/>
            <person name="Hugenholtz P."/>
            <person name="Kyrpides N.C."/>
            <person name="Klenk H.-P."/>
            <person name="Chen F."/>
        </authorList>
    </citation>
    <scope>NUCLEOTIDE SEQUENCE [LARGE SCALE GENOMIC DNA]</scope>
    <source>
        <strain evidence="2">ATCC 33905 / DSM 74 / LMG 10896 / Claus 1</strain>
    </source>
</reference>
<evidence type="ECO:0000313" key="1">
    <source>
        <dbReference type="EMBL" id="ADB40280.1"/>
    </source>
</evidence>
<dbReference type="RefSeq" id="WP_012928788.1">
    <property type="nucleotide sequence ID" value="NC_013730.1"/>
</dbReference>
<sequence length="160" mass="18681">MSEKIDTTTIDGYINQLNSYSTTKKLVTWILTGNIDKVILGEEPFSVATRWDNSPVNPSQMMWIFYMLLRDGEITNDQINEAFSRVQIKSNSFNVCLILDYCFSYIIFLKKVDDLLKIDFANFIKQINEDIYTYKSQPCVRYLTQKINEESVEKIFPDLA</sequence>